<dbReference type="SUPFAM" id="SSF47598">
    <property type="entry name" value="Ribbon-helix-helix"/>
    <property type="match status" value="1"/>
</dbReference>
<dbReference type="RefSeq" id="WP_084664972.1">
    <property type="nucleotide sequence ID" value="NZ_LT838272.1"/>
</dbReference>
<sequence length="129" mass="14544">MAKNSKFNRQLLVRLTEELERRLRAEAARRGLSVANLVRDMLEQALSEEAAGLAAREGKEALEKVIKKAIKPEMDRLAKLIYRAGHAAAAAMYLNTQAIADMGKHDAVEMYHMARKKAATYFRVDDQDE</sequence>
<organism evidence="1 2">
    <name type="scientific">Thermanaeromonas toyohensis ToBE</name>
    <dbReference type="NCBI Taxonomy" id="698762"/>
    <lineage>
        <taxon>Bacteria</taxon>
        <taxon>Bacillati</taxon>
        <taxon>Bacillota</taxon>
        <taxon>Clostridia</taxon>
        <taxon>Neomoorellales</taxon>
        <taxon>Neomoorellaceae</taxon>
        <taxon>Thermanaeromonas</taxon>
    </lineage>
</organism>
<evidence type="ECO:0000313" key="2">
    <source>
        <dbReference type="Proteomes" id="UP000192569"/>
    </source>
</evidence>
<dbReference type="InterPro" id="IPR010985">
    <property type="entry name" value="Ribbon_hlx_hlx"/>
</dbReference>
<dbReference type="STRING" id="698762.SAMN00808754_1341"/>
<dbReference type="AlphaFoldDB" id="A0A1W1VRM9"/>
<dbReference type="EMBL" id="LT838272">
    <property type="protein sequence ID" value="SMB95870.1"/>
    <property type="molecule type" value="Genomic_DNA"/>
</dbReference>
<proteinExistence type="predicted"/>
<name>A0A1W1VRM9_9FIRM</name>
<reference evidence="1 2" key="1">
    <citation type="submission" date="2017-04" db="EMBL/GenBank/DDBJ databases">
        <authorList>
            <person name="Afonso C.L."/>
            <person name="Miller P.J."/>
            <person name="Scott M.A."/>
            <person name="Spackman E."/>
            <person name="Goraichik I."/>
            <person name="Dimitrov K.M."/>
            <person name="Suarez D.L."/>
            <person name="Swayne D.E."/>
        </authorList>
    </citation>
    <scope>NUCLEOTIDE SEQUENCE [LARGE SCALE GENOMIC DNA]</scope>
    <source>
        <strain evidence="1 2">ToBE</strain>
    </source>
</reference>
<dbReference type="Proteomes" id="UP000192569">
    <property type="component" value="Chromosome I"/>
</dbReference>
<dbReference type="GO" id="GO:0006355">
    <property type="term" value="P:regulation of DNA-templated transcription"/>
    <property type="evidence" value="ECO:0007669"/>
    <property type="project" value="InterPro"/>
</dbReference>
<evidence type="ECO:0000313" key="1">
    <source>
        <dbReference type="EMBL" id="SMB95870.1"/>
    </source>
</evidence>
<gene>
    <name evidence="1" type="ORF">SAMN00808754_1341</name>
</gene>
<accession>A0A1W1VRM9</accession>
<keyword evidence="2" id="KW-1185">Reference proteome</keyword>
<protein>
    <submittedName>
        <fullName evidence="1">Ribbon-helix-helix protein, copG family</fullName>
    </submittedName>
</protein>